<dbReference type="Proteomes" id="UP000325113">
    <property type="component" value="Unassembled WGS sequence"/>
</dbReference>
<accession>A0A5A8DQZ0</accession>
<dbReference type="InterPro" id="IPR011990">
    <property type="entry name" value="TPR-like_helical_dom_sf"/>
</dbReference>
<reference evidence="2 3" key="1">
    <citation type="submission" date="2019-07" db="EMBL/GenBank/DDBJ databases">
        <title>Genomes of Cafeteria roenbergensis.</title>
        <authorList>
            <person name="Fischer M.G."/>
            <person name="Hackl T."/>
            <person name="Roman M."/>
        </authorList>
    </citation>
    <scope>NUCLEOTIDE SEQUENCE [LARGE SCALE GENOMIC DNA]</scope>
    <source>
        <strain evidence="2 3">Cflag</strain>
    </source>
</reference>
<feature type="compositionally biased region" description="Low complexity" evidence="1">
    <location>
        <begin position="758"/>
        <end position="774"/>
    </location>
</feature>
<organism evidence="2 3">
    <name type="scientific">Cafeteria roenbergensis</name>
    <name type="common">Marine flagellate</name>
    <dbReference type="NCBI Taxonomy" id="33653"/>
    <lineage>
        <taxon>Eukaryota</taxon>
        <taxon>Sar</taxon>
        <taxon>Stramenopiles</taxon>
        <taxon>Bigyra</taxon>
        <taxon>Opalozoa</taxon>
        <taxon>Bicosoecida</taxon>
        <taxon>Cafeteriaceae</taxon>
        <taxon>Cafeteria</taxon>
    </lineage>
</organism>
<evidence type="ECO:0000313" key="2">
    <source>
        <dbReference type="EMBL" id="KAA0167793.1"/>
    </source>
</evidence>
<name>A0A5A8DQZ0_CAFRO</name>
<dbReference type="Gene3D" id="1.25.40.10">
    <property type="entry name" value="Tetratricopeptide repeat domain"/>
    <property type="match status" value="2"/>
</dbReference>
<evidence type="ECO:0000256" key="1">
    <source>
        <dbReference type="SAM" id="MobiDB-lite"/>
    </source>
</evidence>
<feature type="region of interest" description="Disordered" evidence="1">
    <location>
        <begin position="650"/>
        <end position="682"/>
    </location>
</feature>
<feature type="compositionally biased region" description="Low complexity" evidence="1">
    <location>
        <begin position="109"/>
        <end position="131"/>
    </location>
</feature>
<proteinExistence type="predicted"/>
<dbReference type="EMBL" id="VLTM01000004">
    <property type="protein sequence ID" value="KAA0167793.1"/>
    <property type="molecule type" value="Genomic_DNA"/>
</dbReference>
<evidence type="ECO:0000313" key="3">
    <source>
        <dbReference type="Proteomes" id="UP000325113"/>
    </source>
</evidence>
<feature type="region of interest" description="Disordered" evidence="1">
    <location>
        <begin position="109"/>
        <end position="143"/>
    </location>
</feature>
<gene>
    <name evidence="2" type="ORF">FNF31_00728</name>
</gene>
<dbReference type="AlphaFoldDB" id="A0A5A8DQZ0"/>
<feature type="region of interest" description="Disordered" evidence="1">
    <location>
        <begin position="754"/>
        <end position="774"/>
    </location>
</feature>
<protein>
    <submittedName>
        <fullName evidence="2">Uncharacterized protein</fullName>
    </submittedName>
</protein>
<sequence length="1038" mass="105928">MPVLYCHWRSGGEGVFRRAFRLEVPGTTLSEGSVADLCELVRRSALFERSLRRANADPALRGSSASLSLRWCCDDEPLERAASFSEPLLGCVEAGGDVFLDVRPPPAEAAAAPAEAPTAPAASAGSAAATAQRKDPAESPPAVPAERLEQLLRDADASFAARKLRRADDAWAAVLEADPANERATIGRARVHLDAGRPRKAARLLDGLVARRAAAKRAVDPAILQLHGQALRQAGRFDDAVAAFDKAGVALPIVAPTAGAPAAAAGALAGTKGGRPLSRLDCLAAAAAAMLDQGNDVGAVQVLNSVLAHAERHTGVLVQYARVTALKGDTPAAIGTLMRAVVADQTSAEVKEAFAKTVALPGALDALLALVPARDASAASALGFLAMCARDFGAVGAAARLLVHATDRDPASATYALNLVHCLESLGALQLAFEFGRQFLRRNAAAEVRRASLRGGGSVVDADEADAPGGSAGADAADGHAFTLGEVAALLDGVADVFCFARAAGVPCPPAAADPRAAGAPAARALKAGGGREAATLGAAAPPDPAAVNRWLGELTAAAATADHARATREAGGDTGRPKHAGRVLEALPPCTLSRDKRTTIDGAAMAGAMALSAPTAQEQEEAAAAAAGVATRAGSWRCDWVGGDAPGAIVVRADGDSDSDSGSGGGGGGGGGGSSGEGEWHLLGGAEAHDRMALCMTLVRVLHCAGALPLLPPVVRVVERARRGVRLHRTQARNEAAYYCCVAQCLGTLQRGRDDAAGTAPRPPAAAGAAAATTARPGLGTSLSLRGEASTGPATVVHVLGDSHVMSPSWHRVQLPSSLLPSSSASSSSSSSSSSPGAAASAETAAATANATALLVPALTTGIKAWHLRPASVFYPRVHFEAVAGALPTGSTLLCCIGEIDCREGVLLAVEKRRYKDVESGLRKVATILAARLGRLAAERDLTILIQPAAPVLDPTRPIVVAFNAKLQPAIAAEQERLGSQRAAGRLVWLDYLPRMLDGSVADLRFREPEFGLDGTHLHPRYLSLVEDAAAAAVREG</sequence>
<comment type="caution">
    <text evidence="2">The sequence shown here is derived from an EMBL/GenBank/DDBJ whole genome shotgun (WGS) entry which is preliminary data.</text>
</comment>
<feature type="compositionally biased region" description="Gly residues" evidence="1">
    <location>
        <begin position="663"/>
        <end position="677"/>
    </location>
</feature>
<dbReference type="SUPFAM" id="SSF48452">
    <property type="entry name" value="TPR-like"/>
    <property type="match status" value="1"/>
</dbReference>